<dbReference type="Proteomes" id="UP000664859">
    <property type="component" value="Unassembled WGS sequence"/>
</dbReference>
<organism evidence="1 2">
    <name type="scientific">Tribonema minus</name>
    <dbReference type="NCBI Taxonomy" id="303371"/>
    <lineage>
        <taxon>Eukaryota</taxon>
        <taxon>Sar</taxon>
        <taxon>Stramenopiles</taxon>
        <taxon>Ochrophyta</taxon>
        <taxon>PX clade</taxon>
        <taxon>Xanthophyceae</taxon>
        <taxon>Tribonematales</taxon>
        <taxon>Tribonemataceae</taxon>
        <taxon>Tribonema</taxon>
    </lineage>
</organism>
<evidence type="ECO:0000313" key="1">
    <source>
        <dbReference type="EMBL" id="KAG5190458.1"/>
    </source>
</evidence>
<dbReference type="AlphaFoldDB" id="A0A835ZK27"/>
<sequence>MLLRCPAVAAQRELCIWDGAPDMRTKSFYNPDVAAIAKRGFDWLLANAEEDYDATTVIYMSALDDGTVRYTWASAFILRDYLKHAGEDAMRAATAKFIAYFATPEGADSYGEHYVRHLLTQRGLVFESLVHTLIMGAGGEFPMRELPKNDAAAAAVPPSRAGVAAAAAAAAAAAGRGAVAAAAAACAAARAAAPTAVAWRFARAQPYYDLHALRAVERGVYFWPRPDGVVSNWQAATLTYLDAFAVAEDGTLLLFRVAFTDTYQPAVGGAGGAAQAALNQRVRALCPEAAGAAAADHVLVHLVPAARFPFFKPPDGAEAPPNCRQWVVGLPA</sequence>
<proteinExistence type="predicted"/>
<dbReference type="EMBL" id="JAFCMP010000034">
    <property type="protein sequence ID" value="KAG5190458.1"/>
    <property type="molecule type" value="Genomic_DNA"/>
</dbReference>
<keyword evidence="2" id="KW-1185">Reference proteome</keyword>
<accession>A0A835ZK27</accession>
<gene>
    <name evidence="1" type="ORF">JKP88DRAFT_298707</name>
</gene>
<protein>
    <submittedName>
        <fullName evidence="1">Uncharacterized protein</fullName>
    </submittedName>
</protein>
<reference evidence="1" key="1">
    <citation type="submission" date="2021-02" db="EMBL/GenBank/DDBJ databases">
        <title>First Annotated Genome of the Yellow-green Alga Tribonema minus.</title>
        <authorList>
            <person name="Mahan K.M."/>
        </authorList>
    </citation>
    <scope>NUCLEOTIDE SEQUENCE</scope>
    <source>
        <strain evidence="1">UTEX B ZZ1240</strain>
    </source>
</reference>
<name>A0A835ZK27_9STRA</name>
<evidence type="ECO:0000313" key="2">
    <source>
        <dbReference type="Proteomes" id="UP000664859"/>
    </source>
</evidence>
<comment type="caution">
    <text evidence="1">The sequence shown here is derived from an EMBL/GenBank/DDBJ whole genome shotgun (WGS) entry which is preliminary data.</text>
</comment>